<dbReference type="SUPFAM" id="SSF142433">
    <property type="entry name" value="CinA-like"/>
    <property type="match status" value="1"/>
</dbReference>
<organism evidence="2 3">
    <name type="scientific">Vogesella aquatica</name>
    <dbReference type="NCBI Taxonomy" id="2984206"/>
    <lineage>
        <taxon>Bacteria</taxon>
        <taxon>Pseudomonadati</taxon>
        <taxon>Pseudomonadota</taxon>
        <taxon>Betaproteobacteria</taxon>
        <taxon>Neisseriales</taxon>
        <taxon>Chromobacteriaceae</taxon>
        <taxon>Vogesella</taxon>
    </lineage>
</organism>
<dbReference type="Gene3D" id="3.90.950.20">
    <property type="entry name" value="CinA-like"/>
    <property type="match status" value="1"/>
</dbReference>
<evidence type="ECO:0000313" key="2">
    <source>
        <dbReference type="EMBL" id="MDC7718275.1"/>
    </source>
</evidence>
<comment type="caution">
    <text evidence="2">The sequence shown here is derived from an EMBL/GenBank/DDBJ whole genome shotgun (WGS) entry which is preliminary data.</text>
</comment>
<dbReference type="Pfam" id="PF02464">
    <property type="entry name" value="CinA"/>
    <property type="match status" value="1"/>
</dbReference>
<dbReference type="InterPro" id="IPR036653">
    <property type="entry name" value="CinA-like_C"/>
</dbReference>
<gene>
    <name evidence="2" type="ORF">PQU95_13745</name>
</gene>
<name>A0ABT5J0B7_9NEIS</name>
<reference evidence="2 3" key="1">
    <citation type="submission" date="2023-01" db="EMBL/GenBank/DDBJ databases">
        <title>Novel species of the genus Vogesella isolated from rivers.</title>
        <authorList>
            <person name="Lu H."/>
        </authorList>
    </citation>
    <scope>NUCLEOTIDE SEQUENCE [LARGE SCALE GENOMIC DNA]</scope>
    <source>
        <strain evidence="2 3">DC21W</strain>
    </source>
</reference>
<dbReference type="RefSeq" id="WP_272752533.1">
    <property type="nucleotide sequence ID" value="NZ_JAQQLF010000017.1"/>
</dbReference>
<dbReference type="InterPro" id="IPR008136">
    <property type="entry name" value="CinA_C"/>
</dbReference>
<accession>A0ABT5J0B7</accession>
<dbReference type="EMBL" id="JAQQLF010000017">
    <property type="protein sequence ID" value="MDC7718275.1"/>
    <property type="molecule type" value="Genomic_DNA"/>
</dbReference>
<dbReference type="Proteomes" id="UP001219956">
    <property type="component" value="Unassembled WGS sequence"/>
</dbReference>
<keyword evidence="3" id="KW-1185">Reference proteome</keyword>
<protein>
    <submittedName>
        <fullName evidence="2">Nicotinamide-nucleotide amidohydrolase family protein</fullName>
    </submittedName>
</protein>
<proteinExistence type="predicted"/>
<evidence type="ECO:0000259" key="1">
    <source>
        <dbReference type="Pfam" id="PF02464"/>
    </source>
</evidence>
<sequence>MTKYELAAELGRRLAAAGQRVTVAESCTGGGVASALTAIPGSSAWFDLSVVTYSNEAKQRLLGVPEAALLAHGAVSLPVAAAMAEGARALAGADWAISVTGIAGPGGGTADKPVGTVCFGLAYAAGTRVACCHFDGDRDAVREQAVLWVLGVLLSCLSGQGVPMLHG</sequence>
<feature type="domain" description="CinA C-terminal" evidence="1">
    <location>
        <begin position="5"/>
        <end position="156"/>
    </location>
</feature>
<dbReference type="NCBIfam" id="TIGR00199">
    <property type="entry name" value="PncC_domain"/>
    <property type="match status" value="1"/>
</dbReference>
<evidence type="ECO:0000313" key="3">
    <source>
        <dbReference type="Proteomes" id="UP001219956"/>
    </source>
</evidence>